<keyword evidence="5" id="KW-1185">Reference proteome</keyword>
<dbReference type="Gene3D" id="1.10.10.10">
    <property type="entry name" value="Winged helix-like DNA-binding domain superfamily/Winged helix DNA-binding domain"/>
    <property type="match status" value="1"/>
</dbReference>
<evidence type="ECO:0000256" key="2">
    <source>
        <dbReference type="ARBA" id="ARBA00006479"/>
    </source>
</evidence>
<comment type="caution">
    <text evidence="4">The sequence shown here is derived from an EMBL/GenBank/DDBJ whole genome shotgun (WGS) entry which is preliminary data.</text>
</comment>
<dbReference type="Proteomes" id="UP000054099">
    <property type="component" value="Unassembled WGS sequence"/>
</dbReference>
<evidence type="ECO:0000256" key="3">
    <source>
        <dbReference type="ARBA" id="ARBA00022629"/>
    </source>
</evidence>
<organism evidence="4 5">
    <name type="scientific">Fictibacillus enclensis</name>
    <dbReference type="NCBI Taxonomy" id="1017270"/>
    <lineage>
        <taxon>Bacteria</taxon>
        <taxon>Bacillati</taxon>
        <taxon>Bacillota</taxon>
        <taxon>Bacilli</taxon>
        <taxon>Bacillales</taxon>
        <taxon>Fictibacillaceae</taxon>
        <taxon>Fictibacillus</taxon>
    </lineage>
</organism>
<dbReference type="CDD" id="cd23763">
    <property type="entry name" value="ASKHA_ATPase_ROK"/>
    <property type="match status" value="1"/>
</dbReference>
<accession>A0A0V8JBS4</accession>
<dbReference type="Pfam" id="PF00480">
    <property type="entry name" value="ROK"/>
    <property type="match status" value="1"/>
</dbReference>
<dbReference type="EMBL" id="LNQN01000001">
    <property type="protein sequence ID" value="KSU84443.1"/>
    <property type="molecule type" value="Genomic_DNA"/>
</dbReference>
<evidence type="ECO:0000313" key="4">
    <source>
        <dbReference type="EMBL" id="KSU84443.1"/>
    </source>
</evidence>
<reference evidence="4 5" key="1">
    <citation type="journal article" date="2014" name="Antonie Van Leeuwenhoek">
        <title>Fictibacillus enclensis sp. nov., isolated from marine sediment.</title>
        <authorList>
            <person name="Dastager S.G."/>
            <person name="Mawlankar R."/>
            <person name="Srinivasan K."/>
            <person name="Tang S.K."/>
            <person name="Lee J.C."/>
            <person name="Ramana V.V."/>
            <person name="Shouche Y.S."/>
        </authorList>
    </citation>
    <scope>NUCLEOTIDE SEQUENCE [LARGE SCALE GENOMIC DNA]</scope>
    <source>
        <strain evidence="4 5">NIO-1003</strain>
    </source>
</reference>
<dbReference type="Gene3D" id="3.30.420.40">
    <property type="match status" value="2"/>
</dbReference>
<evidence type="ECO:0000313" key="5">
    <source>
        <dbReference type="Proteomes" id="UP000054099"/>
    </source>
</evidence>
<dbReference type="GO" id="GO:0042732">
    <property type="term" value="P:D-xylose metabolic process"/>
    <property type="evidence" value="ECO:0007669"/>
    <property type="project" value="UniProtKB-KW"/>
</dbReference>
<dbReference type="PANTHER" id="PTHR18964">
    <property type="entry name" value="ROK (REPRESSOR, ORF, KINASE) FAMILY"/>
    <property type="match status" value="1"/>
</dbReference>
<dbReference type="InterPro" id="IPR043129">
    <property type="entry name" value="ATPase_NBD"/>
</dbReference>
<keyword evidence="3" id="KW-0119">Carbohydrate metabolism</keyword>
<dbReference type="AlphaFoldDB" id="A0A0V8JBS4"/>
<dbReference type="RefSeq" id="WP_061968016.1">
    <property type="nucleotide sequence ID" value="NZ_FMAV01000001.1"/>
</dbReference>
<sequence>MESLFTTPESKKKAILLGIRKALLDMGSATKAELSEKLGISFPTASKFLSQMVKDGEVLAMGLDHSSGGRRAHRYRYNPEHMLGLAVFLEKTETVYTIFNCLGEVKEQGTVSSVLSESALESFTHLLNGLLQKHPKISAMSIGVPGAVNQGHVIYIPGYPPFQNKDIKGYYEERFSIPVVVENDMNAAVLGYSNTKKMIDNPSLVYLCFGQNGPGSGILINGDVVRGSTFFTGEISFVPQYDHQNFLQALQNQEQRIDAISRLIASFTAILNPHRILFSQEEMTSFMLRDIQERSSRYIPGEHLPELVVSDWKQDYLNGLQSLGLELMIFTTSIGTNTT</sequence>
<comment type="similarity">
    <text evidence="2">Belongs to the ROK (NagC/XylR) family.</text>
</comment>
<keyword evidence="3" id="KW-0859">Xylose metabolism</keyword>
<dbReference type="OrthoDB" id="6501901at2"/>
<evidence type="ECO:0000256" key="1">
    <source>
        <dbReference type="ARBA" id="ARBA00002486"/>
    </source>
</evidence>
<name>A0A0V8JBS4_9BACL</name>
<gene>
    <name evidence="4" type="ORF">AS030_02510</name>
</gene>
<dbReference type="SUPFAM" id="SSF53067">
    <property type="entry name" value="Actin-like ATPase domain"/>
    <property type="match status" value="1"/>
</dbReference>
<comment type="function">
    <text evidence="1">Transcriptional repressor of xylose-utilizing enzymes.</text>
</comment>
<dbReference type="PANTHER" id="PTHR18964:SF149">
    <property type="entry name" value="BIFUNCTIONAL UDP-N-ACETYLGLUCOSAMINE 2-EPIMERASE_N-ACETYLMANNOSAMINE KINASE"/>
    <property type="match status" value="1"/>
</dbReference>
<dbReference type="InterPro" id="IPR036390">
    <property type="entry name" value="WH_DNA-bd_sf"/>
</dbReference>
<protein>
    <submittedName>
        <fullName evidence="4">ROK family transcriptional regulator</fullName>
    </submittedName>
</protein>
<dbReference type="InterPro" id="IPR036388">
    <property type="entry name" value="WH-like_DNA-bd_sf"/>
</dbReference>
<dbReference type="InterPro" id="IPR000600">
    <property type="entry name" value="ROK"/>
</dbReference>
<proteinExistence type="inferred from homology"/>
<dbReference type="SUPFAM" id="SSF46785">
    <property type="entry name" value="Winged helix' DNA-binding domain"/>
    <property type="match status" value="1"/>
</dbReference>